<dbReference type="Gene3D" id="3.40.50.300">
    <property type="entry name" value="P-loop containing nucleotide triphosphate hydrolases"/>
    <property type="match status" value="1"/>
</dbReference>
<accession>A0ABY9SVC2</accession>
<name>A0ABY9SVC2_9PSED</name>
<sequence length="572" mass="62020">MRIERLLVRNFRGIKNLDWSLQGQSICCLIGVGDSAKTTVLDAAEAALSPRWITFNEADFHEVDTSQEILVEVTISELSNTLLSDGRFGLYLRGLATDGSINDEPEDADQPVLTVRLSVDATMEPVWSLVCDRYPVPRILSNRDRAMFCLVRLAGDEARHLTWAQGSVLSKITGANDETAQLLAQAYRTARTSANLKSVPELSQAANEAEKAARKLGAYVGSEYGPDLELGRGGFNAGSIALHDGVVPLRLAGLGTRRLATLAVQRSAISEGAIVLVDELEQGLEPHRVMGAMAQLRKWQAEAEASYLPRGQILMTTHSDVVIGELPPPALFVAHRTPQSSSEIKQASKGGELSRIMKHAPRALFARRILICEGATELGLMLGLRETYAGRHADVPIEQLGGAIINGQGAAAPPLAAALAGLGYQVALFRDSDRVLDQRWAAYLASVQVRVLEYVNALNTEQAVFLAASDRSVEDLFGVVVEGISEPTLLDHLRGAFPGVPVDEDFDAWGSEGSGWAHRQTLAALAIDKRWLKNEERGRAIAPVVLKIIQENPGSPLAQCLLSIEQWFYVDA</sequence>
<reference evidence="3 4" key="1">
    <citation type="journal article" date="2023" name="J Bioinform Genom">
        <title>Complete genome sequence of the bacterium Pseudomonas shirazica hy376 from natural waters of algiers.</title>
        <authorList>
            <person name="Haffaressas Y."/>
            <person name="Seghouani N."/>
            <person name="Arzamasceva V.O."/>
            <person name="Tepeeva A.N."/>
            <person name="Vasilenko O.V."/>
        </authorList>
    </citation>
    <scope>NUCLEOTIDE SEQUENCE [LARGE SCALE GENOMIC DNA]</scope>
    <source>
        <strain evidence="3 4">HY376</strain>
    </source>
</reference>
<dbReference type="Pfam" id="PF13304">
    <property type="entry name" value="AAA_21"/>
    <property type="match status" value="1"/>
</dbReference>
<organism evidence="3 4">
    <name type="scientific">Pseudomonas shirazica</name>
    <dbReference type="NCBI Taxonomy" id="1940636"/>
    <lineage>
        <taxon>Bacteria</taxon>
        <taxon>Pseudomonadati</taxon>
        <taxon>Pseudomonadota</taxon>
        <taxon>Gammaproteobacteria</taxon>
        <taxon>Pseudomonadales</taxon>
        <taxon>Pseudomonadaceae</taxon>
        <taxon>Pseudomonas</taxon>
    </lineage>
</organism>
<dbReference type="PANTHER" id="PTHR43581">
    <property type="entry name" value="ATP/GTP PHOSPHATASE"/>
    <property type="match status" value="1"/>
</dbReference>
<evidence type="ECO:0000259" key="2">
    <source>
        <dbReference type="Pfam" id="PF20469"/>
    </source>
</evidence>
<dbReference type="InterPro" id="IPR003959">
    <property type="entry name" value="ATPase_AAA_core"/>
</dbReference>
<feature type="domain" description="ATPase AAA-type core" evidence="1">
    <location>
        <begin position="243"/>
        <end position="323"/>
    </location>
</feature>
<gene>
    <name evidence="3" type="ORF">QR297_12080</name>
</gene>
<dbReference type="InterPro" id="IPR051396">
    <property type="entry name" value="Bact_Antivir_Def_Nuclease"/>
</dbReference>
<protein>
    <submittedName>
        <fullName evidence="3">AAA family ATPase</fullName>
    </submittedName>
</protein>
<proteinExistence type="predicted"/>
<evidence type="ECO:0000313" key="3">
    <source>
        <dbReference type="EMBL" id="WMY87538.1"/>
    </source>
</evidence>
<dbReference type="RefSeq" id="WP_309673778.1">
    <property type="nucleotide sequence ID" value="NZ_CP127845.1"/>
</dbReference>
<dbReference type="PANTHER" id="PTHR43581:SF4">
    <property type="entry name" value="ATP_GTP PHOSPHATASE"/>
    <property type="match status" value="1"/>
</dbReference>
<keyword evidence="4" id="KW-1185">Reference proteome</keyword>
<dbReference type="EMBL" id="CP127845">
    <property type="protein sequence ID" value="WMY87538.1"/>
    <property type="molecule type" value="Genomic_DNA"/>
</dbReference>
<evidence type="ECO:0000259" key="1">
    <source>
        <dbReference type="Pfam" id="PF13304"/>
    </source>
</evidence>
<dbReference type="SUPFAM" id="SSF52540">
    <property type="entry name" value="P-loop containing nucleoside triphosphate hydrolases"/>
    <property type="match status" value="1"/>
</dbReference>
<dbReference type="Pfam" id="PF20469">
    <property type="entry name" value="OLD-like_TOPRIM"/>
    <property type="match status" value="1"/>
</dbReference>
<dbReference type="InterPro" id="IPR027417">
    <property type="entry name" value="P-loop_NTPase"/>
</dbReference>
<feature type="domain" description="OLD protein-like TOPRIM" evidence="2">
    <location>
        <begin position="364"/>
        <end position="433"/>
    </location>
</feature>
<dbReference type="InterPro" id="IPR034139">
    <property type="entry name" value="TOPRIM_OLD"/>
</dbReference>
<dbReference type="Proteomes" id="UP001258940">
    <property type="component" value="Chromosome"/>
</dbReference>
<evidence type="ECO:0000313" key="4">
    <source>
        <dbReference type="Proteomes" id="UP001258940"/>
    </source>
</evidence>